<dbReference type="Proteomes" id="UP001142489">
    <property type="component" value="Unassembled WGS sequence"/>
</dbReference>
<protein>
    <recommendedName>
        <fullName evidence="3">Retrovirus-related Pol polyprotein from transposon TNT 1-94</fullName>
    </recommendedName>
</protein>
<name>A0A9Q1B0K5_9SAUR</name>
<proteinExistence type="predicted"/>
<accession>A0A9Q1B0K5</accession>
<dbReference type="AlphaFoldDB" id="A0A9Q1B0K5"/>
<organism evidence="1 2">
    <name type="scientific">Phrynocephalus forsythii</name>
    <dbReference type="NCBI Taxonomy" id="171643"/>
    <lineage>
        <taxon>Eukaryota</taxon>
        <taxon>Metazoa</taxon>
        <taxon>Chordata</taxon>
        <taxon>Craniata</taxon>
        <taxon>Vertebrata</taxon>
        <taxon>Euteleostomi</taxon>
        <taxon>Lepidosauria</taxon>
        <taxon>Squamata</taxon>
        <taxon>Bifurcata</taxon>
        <taxon>Unidentata</taxon>
        <taxon>Episquamata</taxon>
        <taxon>Toxicofera</taxon>
        <taxon>Iguania</taxon>
        <taxon>Acrodonta</taxon>
        <taxon>Agamidae</taxon>
        <taxon>Agaminae</taxon>
        <taxon>Phrynocephalus</taxon>
    </lineage>
</organism>
<dbReference type="PANTHER" id="PTHR11439:SF483">
    <property type="entry name" value="PEPTIDE SYNTHASE GLIP-LIKE, PUTATIVE (AFU_ORTHOLOGUE AFUA_3G12920)-RELATED"/>
    <property type="match status" value="1"/>
</dbReference>
<dbReference type="OrthoDB" id="8900331at2759"/>
<evidence type="ECO:0008006" key="3">
    <source>
        <dbReference type="Google" id="ProtNLM"/>
    </source>
</evidence>
<dbReference type="CDD" id="cd09272">
    <property type="entry name" value="RNase_HI_RT_Ty1"/>
    <property type="match status" value="1"/>
</dbReference>
<dbReference type="EMBL" id="JAPFRF010000008">
    <property type="protein sequence ID" value="KAJ7324505.1"/>
    <property type="molecule type" value="Genomic_DNA"/>
</dbReference>
<reference evidence="1" key="1">
    <citation type="journal article" date="2023" name="DNA Res.">
        <title>Chromosome-level genome assembly of Phrynocephalus forsythii using third-generation DNA sequencing and Hi-C analysis.</title>
        <authorList>
            <person name="Qi Y."/>
            <person name="Zhao W."/>
            <person name="Zhao Y."/>
            <person name="Niu C."/>
            <person name="Cao S."/>
            <person name="Zhang Y."/>
        </authorList>
    </citation>
    <scope>NUCLEOTIDE SEQUENCE</scope>
    <source>
        <tissue evidence="1">Muscle</tissue>
    </source>
</reference>
<feature type="non-terminal residue" evidence="1">
    <location>
        <position position="1"/>
    </location>
</feature>
<comment type="caution">
    <text evidence="1">The sequence shown here is derived from an EMBL/GenBank/DDBJ whole genome shotgun (WGS) entry which is preliminary data.</text>
</comment>
<dbReference type="PANTHER" id="PTHR11439">
    <property type="entry name" value="GAG-POL-RELATED RETROTRANSPOSON"/>
    <property type="match status" value="1"/>
</dbReference>
<feature type="non-terminal residue" evidence="1">
    <location>
        <position position="194"/>
    </location>
</feature>
<evidence type="ECO:0000313" key="1">
    <source>
        <dbReference type="EMBL" id="KAJ7324505.1"/>
    </source>
</evidence>
<evidence type="ECO:0000313" key="2">
    <source>
        <dbReference type="Proteomes" id="UP001142489"/>
    </source>
</evidence>
<sequence>KELSELLPSNHGYREVIEKLIYLATTTRPDIMAAVDILCQRTSSPTQRDWNGIKRVVKNLKCTAQFKLKLPLTENPILVGFPDADRAEDISGRKSTGGYVFFYGVGPINCISCKQGSITCSSTEAEYISAAEACDEIVWLKLLLADLKVDDPIPITLCEDNQSCIRLSLSEKTGGRIKHIDVKHHIIEICKVKY</sequence>
<keyword evidence="2" id="KW-1185">Reference proteome</keyword>
<gene>
    <name evidence="1" type="ORF">JRQ81_017525</name>
</gene>